<accession>A0A7D9DRE4</accession>
<sequence length="126" mass="14689">MVYDLFAWVSLYSHLLAFALKSVLECIIFHLCSKRIEKTKEHRKKVLQKKKALEAKKASISFSQIKEDDSPEKRRSHQQLQDFVRKYDEPAFVKAYNKKKLLVLCRAYGVGSINSKTTKVNIVKKN</sequence>
<protein>
    <submittedName>
        <fullName evidence="1">Uncharacterized protein</fullName>
    </submittedName>
</protein>
<evidence type="ECO:0000313" key="2">
    <source>
        <dbReference type="Proteomes" id="UP001152795"/>
    </source>
</evidence>
<dbReference type="Proteomes" id="UP001152795">
    <property type="component" value="Unassembled WGS sequence"/>
</dbReference>
<reference evidence="1" key="1">
    <citation type="submission" date="2020-04" db="EMBL/GenBank/DDBJ databases">
        <authorList>
            <person name="Alioto T."/>
            <person name="Alioto T."/>
            <person name="Gomez Garrido J."/>
        </authorList>
    </citation>
    <scope>NUCLEOTIDE SEQUENCE</scope>
    <source>
        <strain evidence="1">A484AB</strain>
    </source>
</reference>
<evidence type="ECO:0000313" key="1">
    <source>
        <dbReference type="EMBL" id="CAB3990944.1"/>
    </source>
</evidence>
<comment type="caution">
    <text evidence="1">The sequence shown here is derived from an EMBL/GenBank/DDBJ whole genome shotgun (WGS) entry which is preliminary data.</text>
</comment>
<organism evidence="1 2">
    <name type="scientific">Paramuricea clavata</name>
    <name type="common">Red gorgonian</name>
    <name type="synonym">Violescent sea-whip</name>
    <dbReference type="NCBI Taxonomy" id="317549"/>
    <lineage>
        <taxon>Eukaryota</taxon>
        <taxon>Metazoa</taxon>
        <taxon>Cnidaria</taxon>
        <taxon>Anthozoa</taxon>
        <taxon>Octocorallia</taxon>
        <taxon>Malacalcyonacea</taxon>
        <taxon>Plexauridae</taxon>
        <taxon>Paramuricea</taxon>
    </lineage>
</organism>
<keyword evidence="2" id="KW-1185">Reference proteome</keyword>
<proteinExistence type="predicted"/>
<dbReference type="AlphaFoldDB" id="A0A7D9DRE4"/>
<gene>
    <name evidence="1" type="ORF">PACLA_8A012093</name>
</gene>
<name>A0A7D9DRE4_PARCT</name>
<dbReference type="EMBL" id="CACRXK020001757">
    <property type="protein sequence ID" value="CAB3990944.1"/>
    <property type="molecule type" value="Genomic_DNA"/>
</dbReference>